<dbReference type="Proteomes" id="UP000430146">
    <property type="component" value="Unassembled WGS sequence"/>
</dbReference>
<dbReference type="InterPro" id="IPR004378">
    <property type="entry name" value="F420H2_quin_Rdtase"/>
</dbReference>
<dbReference type="Pfam" id="PF04075">
    <property type="entry name" value="F420H2_quin_red"/>
    <property type="match status" value="1"/>
</dbReference>
<gene>
    <name evidence="1" type="ORF">AELLOGFF_04257</name>
</gene>
<evidence type="ECO:0000313" key="1">
    <source>
        <dbReference type="EMBL" id="CAA0120722.1"/>
    </source>
</evidence>
<dbReference type="GO" id="GO:0016491">
    <property type="term" value="F:oxidoreductase activity"/>
    <property type="evidence" value="ECO:0007669"/>
    <property type="project" value="InterPro"/>
</dbReference>
<organism evidence="1 2">
    <name type="scientific">Mycolicibacterium vanbaalenii</name>
    <name type="common">Mycobacterium vanbaalenii</name>
    <dbReference type="NCBI Taxonomy" id="110539"/>
    <lineage>
        <taxon>Bacteria</taxon>
        <taxon>Bacillati</taxon>
        <taxon>Actinomycetota</taxon>
        <taxon>Actinomycetes</taxon>
        <taxon>Mycobacteriales</taxon>
        <taxon>Mycobacteriaceae</taxon>
        <taxon>Mycolicibacterium</taxon>
    </lineage>
</organism>
<proteinExistence type="predicted"/>
<name>A0A5S9QPV0_MYCVN</name>
<dbReference type="AlphaFoldDB" id="A0A5S9QPV0"/>
<reference evidence="1 2" key="1">
    <citation type="submission" date="2019-11" db="EMBL/GenBank/DDBJ databases">
        <authorList>
            <person name="Holert J."/>
        </authorList>
    </citation>
    <scope>NUCLEOTIDE SEQUENCE [LARGE SCALE GENOMIC DNA]</scope>
    <source>
        <strain evidence="1">BC8_1</strain>
    </source>
</reference>
<dbReference type="RefSeq" id="WP_159230870.1">
    <property type="nucleotide sequence ID" value="NZ_CACSIP010000018.1"/>
</dbReference>
<evidence type="ECO:0008006" key="3">
    <source>
        <dbReference type="Google" id="ProtNLM"/>
    </source>
</evidence>
<keyword evidence="2" id="KW-1185">Reference proteome</keyword>
<dbReference type="Gene3D" id="2.30.110.10">
    <property type="entry name" value="Electron Transport, Fmn-binding Protein, Chain A"/>
    <property type="match status" value="1"/>
</dbReference>
<evidence type="ECO:0000313" key="2">
    <source>
        <dbReference type="Proteomes" id="UP000430146"/>
    </source>
</evidence>
<protein>
    <recommendedName>
        <fullName evidence="3">F420H(2)-dependent quinone reductase</fullName>
    </recommendedName>
</protein>
<dbReference type="InterPro" id="IPR012349">
    <property type="entry name" value="Split_barrel_FMN-bd"/>
</dbReference>
<dbReference type="EMBL" id="CACSIP010000018">
    <property type="protein sequence ID" value="CAA0120722.1"/>
    <property type="molecule type" value="Genomic_DNA"/>
</dbReference>
<sequence length="152" mass="16831">MTQRYDVPGLGTRLFNEAIRHLAERGVSIAGSTALRVRGRHTGQTRAVVVNLMSVDGRQYLVSPRGNTQWARNVRAAGTVELGPRRRSHDRRAIELGDDAKPALLEHYLDRWYWQVKGHVGELTPASTAAERRAVAPSIPVFELAPQTTAQA</sequence>
<dbReference type="OrthoDB" id="5186446at2"/>
<accession>A0A5S9QPV0</accession>